<comment type="caution">
    <text evidence="2">The sequence shown here is derived from an EMBL/GenBank/DDBJ whole genome shotgun (WGS) entry which is preliminary data.</text>
</comment>
<accession>A0A834WCQ4</accession>
<dbReference type="EMBL" id="JAAIUW010000008">
    <property type="protein sequence ID" value="KAF7818555.1"/>
    <property type="molecule type" value="Genomic_DNA"/>
</dbReference>
<proteinExistence type="predicted"/>
<feature type="region of interest" description="Disordered" evidence="1">
    <location>
        <begin position="1"/>
        <end position="44"/>
    </location>
</feature>
<dbReference type="OrthoDB" id="10570135at2759"/>
<dbReference type="AlphaFoldDB" id="A0A834WCQ4"/>
<dbReference type="Proteomes" id="UP000634136">
    <property type="component" value="Unassembled WGS sequence"/>
</dbReference>
<reference evidence="2" key="1">
    <citation type="submission" date="2020-09" db="EMBL/GenBank/DDBJ databases">
        <title>Genome-Enabled Discovery of Anthraquinone Biosynthesis in Senna tora.</title>
        <authorList>
            <person name="Kang S.-H."/>
            <person name="Pandey R.P."/>
            <person name="Lee C.-M."/>
            <person name="Sim J.-S."/>
            <person name="Jeong J.-T."/>
            <person name="Choi B.-S."/>
            <person name="Jung M."/>
            <person name="Ginzburg D."/>
            <person name="Zhao K."/>
            <person name="Won S.Y."/>
            <person name="Oh T.-J."/>
            <person name="Yu Y."/>
            <person name="Kim N.-H."/>
            <person name="Lee O.R."/>
            <person name="Lee T.-H."/>
            <person name="Bashyal P."/>
            <person name="Kim T.-S."/>
            <person name="Lee W.-H."/>
            <person name="Kawkins C."/>
            <person name="Kim C.-K."/>
            <person name="Kim J.S."/>
            <person name="Ahn B.O."/>
            <person name="Rhee S.Y."/>
            <person name="Sohng J.K."/>
        </authorList>
    </citation>
    <scope>NUCLEOTIDE SEQUENCE</scope>
    <source>
        <tissue evidence="2">Leaf</tissue>
    </source>
</reference>
<evidence type="ECO:0000313" key="3">
    <source>
        <dbReference type="Proteomes" id="UP000634136"/>
    </source>
</evidence>
<gene>
    <name evidence="2" type="ORF">G2W53_024010</name>
</gene>
<sequence>MKMYRSWRKTGMASAQVKEDGGQDPSGYENRTQSDTEQFGHSSGIGEGAFGYDAHFDPEWVSEALGPTTGFFQLTYEIQRELRAVFIFRYRMPEFREEGREARRRAAIDSLAHFHDHEGAGGVQSRSRLVQEQDDRVVDDVDSDGDAAAFPAGDAAVAFVADDEGARKPELGGKHESLFHSEHGEEKVILHDVSRNHFQKTGIQRLAVQRDGTFQALLGDSISEGVDQR</sequence>
<evidence type="ECO:0000256" key="1">
    <source>
        <dbReference type="SAM" id="MobiDB-lite"/>
    </source>
</evidence>
<name>A0A834WCQ4_9FABA</name>
<organism evidence="2 3">
    <name type="scientific">Senna tora</name>
    <dbReference type="NCBI Taxonomy" id="362788"/>
    <lineage>
        <taxon>Eukaryota</taxon>
        <taxon>Viridiplantae</taxon>
        <taxon>Streptophyta</taxon>
        <taxon>Embryophyta</taxon>
        <taxon>Tracheophyta</taxon>
        <taxon>Spermatophyta</taxon>
        <taxon>Magnoliopsida</taxon>
        <taxon>eudicotyledons</taxon>
        <taxon>Gunneridae</taxon>
        <taxon>Pentapetalae</taxon>
        <taxon>rosids</taxon>
        <taxon>fabids</taxon>
        <taxon>Fabales</taxon>
        <taxon>Fabaceae</taxon>
        <taxon>Caesalpinioideae</taxon>
        <taxon>Cassia clade</taxon>
        <taxon>Senna</taxon>
    </lineage>
</organism>
<protein>
    <submittedName>
        <fullName evidence="2">Uncharacterized protein</fullName>
    </submittedName>
</protein>
<feature type="compositionally biased region" description="Polar residues" evidence="1">
    <location>
        <begin position="29"/>
        <end position="41"/>
    </location>
</feature>
<evidence type="ECO:0000313" key="2">
    <source>
        <dbReference type="EMBL" id="KAF7818555.1"/>
    </source>
</evidence>
<keyword evidence="3" id="KW-1185">Reference proteome</keyword>